<feature type="region of interest" description="Disordered" evidence="1">
    <location>
        <begin position="1"/>
        <end position="29"/>
    </location>
</feature>
<dbReference type="SUPFAM" id="SSF51556">
    <property type="entry name" value="Metallo-dependent hydrolases"/>
    <property type="match status" value="1"/>
</dbReference>
<evidence type="ECO:0000256" key="1">
    <source>
        <dbReference type="SAM" id="MobiDB-lite"/>
    </source>
</evidence>
<dbReference type="EMBL" id="LN483124">
    <property type="protein sequence ID" value="CED82226.1"/>
    <property type="molecule type" value="Genomic_DNA"/>
</dbReference>
<dbReference type="Gene3D" id="3.20.20.140">
    <property type="entry name" value="Metal-dependent hydrolases"/>
    <property type="match status" value="1"/>
</dbReference>
<dbReference type="PANTHER" id="PTHR47345">
    <property type="entry name" value="CUT9-INTERACTING PROTEIN SCN1"/>
    <property type="match status" value="1"/>
</dbReference>
<dbReference type="InterPro" id="IPR053044">
    <property type="entry name" value="Metallo-hydrolase/TatD-type"/>
</dbReference>
<proteinExistence type="predicted"/>
<dbReference type="PANTHER" id="PTHR47345:SF1">
    <property type="entry name" value="CUT9-INTERACTING PROTEIN SCN1"/>
    <property type="match status" value="1"/>
</dbReference>
<protein>
    <submittedName>
        <fullName evidence="2">TatD-related DNase</fullName>
    </submittedName>
</protein>
<dbReference type="AlphaFoldDB" id="A0A0F7SL91"/>
<accession>A0A0F7SL91</accession>
<reference evidence="2" key="1">
    <citation type="submission" date="2014-08" db="EMBL/GenBank/DDBJ databases">
        <authorList>
            <person name="Sharma Rahul"/>
            <person name="Thines Marco"/>
        </authorList>
    </citation>
    <scope>NUCLEOTIDE SEQUENCE</scope>
</reference>
<sequence>MCPSIDYADRPARSGELSQGPDPKLLSRLHDAHCHPTTSTPSPGSLEILKGLNVGSITAMSSDFKDQQQVVELAVGAGNRVIPSFGYHPWTTHQISLKPISPSFSKRDHYSSVFLTNKSPLLHQRLLDDLLPYLPNPTHLSSLLPGLKDNLSKFPGSQLGEVGLDKKARVPFPVEWLEAHRSDEDITNQSCTLRTSSLTKLDLESEEKEKKDMARLTRMKLTPFFTSLEHQRTILHAQMAVLKDIILSTPIDVEWGRSVSFHAVGVTSWVEDALRYWEMDVFGGDRLVWRNRVKVLIHSCGLKWQAWKPLEKEHPNIYLSLSPLLLYPTRTPTKIPRLTNLPETIECCNPDRILIESDQSNLNKSEGALWDCVLGLAEGRMGDPIEPADLAEVEASEKEDEWAERVERTIERLEKNWKVWRGEIEEVVVDKKGRRTKGKRGKIVSELIMGSDSEDEL</sequence>
<evidence type="ECO:0000313" key="2">
    <source>
        <dbReference type="EMBL" id="CED82226.1"/>
    </source>
</evidence>
<organism evidence="2">
    <name type="scientific">Phaffia rhodozyma</name>
    <name type="common">Yeast</name>
    <name type="synonym">Xanthophyllomyces dendrorhous</name>
    <dbReference type="NCBI Taxonomy" id="264483"/>
    <lineage>
        <taxon>Eukaryota</taxon>
        <taxon>Fungi</taxon>
        <taxon>Dikarya</taxon>
        <taxon>Basidiomycota</taxon>
        <taxon>Agaricomycotina</taxon>
        <taxon>Tremellomycetes</taxon>
        <taxon>Cystofilobasidiales</taxon>
        <taxon>Mrakiaceae</taxon>
        <taxon>Phaffia</taxon>
    </lineage>
</organism>
<name>A0A0F7SL91_PHARH</name>
<dbReference type="InterPro" id="IPR032466">
    <property type="entry name" value="Metal_Hydrolase"/>
</dbReference>